<organism evidence="6 7">
    <name type="scientific">Chryseobacterium gambrini</name>
    <dbReference type="NCBI Taxonomy" id="373672"/>
    <lineage>
        <taxon>Bacteria</taxon>
        <taxon>Pseudomonadati</taxon>
        <taxon>Bacteroidota</taxon>
        <taxon>Flavobacteriia</taxon>
        <taxon>Flavobacteriales</taxon>
        <taxon>Weeksellaceae</taxon>
        <taxon>Chryseobacterium group</taxon>
        <taxon>Chryseobacterium</taxon>
    </lineage>
</organism>
<dbReference type="GO" id="GO:0051537">
    <property type="term" value="F:2 iron, 2 sulfur cluster binding"/>
    <property type="evidence" value="ECO:0007669"/>
    <property type="project" value="UniProtKB-KW"/>
</dbReference>
<dbReference type="Pfam" id="PF01266">
    <property type="entry name" value="DAO"/>
    <property type="match status" value="1"/>
</dbReference>
<keyword evidence="1" id="KW-0001">2Fe-2S</keyword>
<dbReference type="PANTHER" id="PTHR13847:SF281">
    <property type="entry name" value="FAD DEPENDENT OXIDOREDUCTASE DOMAIN-CONTAINING PROTEIN"/>
    <property type="match status" value="1"/>
</dbReference>
<comment type="caution">
    <text evidence="6">The sequence shown here is derived from an EMBL/GenBank/DDBJ whole genome shotgun (WGS) entry which is preliminary data.</text>
</comment>
<dbReference type="InterPro" id="IPR017941">
    <property type="entry name" value="Rieske_2Fe-2S"/>
</dbReference>
<keyword evidence="2" id="KW-0479">Metal-binding</keyword>
<keyword evidence="4" id="KW-0411">Iron-sulfur</keyword>
<evidence type="ECO:0000313" key="6">
    <source>
        <dbReference type="EMBL" id="MDN4010943.1"/>
    </source>
</evidence>
<dbReference type="EMBL" id="JAUHGV010000001">
    <property type="protein sequence ID" value="MDN4010943.1"/>
    <property type="molecule type" value="Genomic_DNA"/>
</dbReference>
<dbReference type="InterPro" id="IPR036922">
    <property type="entry name" value="Rieske_2Fe-2S_sf"/>
</dbReference>
<dbReference type="GO" id="GO:0005737">
    <property type="term" value="C:cytoplasm"/>
    <property type="evidence" value="ECO:0007669"/>
    <property type="project" value="TreeGrafter"/>
</dbReference>
<gene>
    <name evidence="6" type="ORF">QX233_00565</name>
</gene>
<reference evidence="6" key="1">
    <citation type="submission" date="2023-06" db="EMBL/GenBank/DDBJ databases">
        <title>Two Chryseobacterium gambrini strains from China.</title>
        <authorList>
            <person name="Zeng J."/>
            <person name="Wu Y."/>
        </authorList>
    </citation>
    <scope>NUCLEOTIDE SEQUENCE</scope>
    <source>
        <strain evidence="6">SQ219</strain>
    </source>
</reference>
<accession>A0AAJ1R3C8</accession>
<dbReference type="InterPro" id="IPR036188">
    <property type="entry name" value="FAD/NAD-bd_sf"/>
</dbReference>
<dbReference type="Gene3D" id="2.102.10.10">
    <property type="entry name" value="Rieske [2Fe-2S] iron-sulphur domain"/>
    <property type="match status" value="1"/>
</dbReference>
<dbReference type="InterPro" id="IPR006076">
    <property type="entry name" value="FAD-dep_OxRdtase"/>
</dbReference>
<protein>
    <submittedName>
        <fullName evidence="6">FAD-dependent oxidoreductase</fullName>
    </submittedName>
</protein>
<dbReference type="PANTHER" id="PTHR13847">
    <property type="entry name" value="SARCOSINE DEHYDROGENASE-RELATED"/>
    <property type="match status" value="1"/>
</dbReference>
<dbReference type="PROSITE" id="PS51296">
    <property type="entry name" value="RIESKE"/>
    <property type="match status" value="1"/>
</dbReference>
<keyword evidence="3" id="KW-0408">Iron</keyword>
<dbReference type="Pfam" id="PF00355">
    <property type="entry name" value="Rieske"/>
    <property type="match status" value="1"/>
</dbReference>
<dbReference type="SUPFAM" id="SSF51905">
    <property type="entry name" value="FAD/NAD(P)-binding domain"/>
    <property type="match status" value="1"/>
</dbReference>
<dbReference type="SUPFAM" id="SSF50022">
    <property type="entry name" value="ISP domain"/>
    <property type="match status" value="1"/>
</dbReference>
<evidence type="ECO:0000256" key="3">
    <source>
        <dbReference type="ARBA" id="ARBA00023004"/>
    </source>
</evidence>
<dbReference type="Gene3D" id="3.30.9.10">
    <property type="entry name" value="D-Amino Acid Oxidase, subunit A, domain 2"/>
    <property type="match status" value="1"/>
</dbReference>
<dbReference type="RefSeq" id="WP_214589546.1">
    <property type="nucleotide sequence ID" value="NZ_JAUHGV010000001.1"/>
</dbReference>
<evidence type="ECO:0000256" key="2">
    <source>
        <dbReference type="ARBA" id="ARBA00022723"/>
    </source>
</evidence>
<evidence type="ECO:0000313" key="7">
    <source>
        <dbReference type="Proteomes" id="UP001225933"/>
    </source>
</evidence>
<evidence type="ECO:0000256" key="4">
    <source>
        <dbReference type="ARBA" id="ARBA00023014"/>
    </source>
</evidence>
<evidence type="ECO:0000259" key="5">
    <source>
        <dbReference type="PROSITE" id="PS51296"/>
    </source>
</evidence>
<dbReference type="Gene3D" id="3.50.50.60">
    <property type="entry name" value="FAD/NAD(P)-binding domain"/>
    <property type="match status" value="1"/>
</dbReference>
<proteinExistence type="predicted"/>
<feature type="domain" description="Rieske" evidence="5">
    <location>
        <begin position="418"/>
        <end position="507"/>
    </location>
</feature>
<name>A0AAJ1R3C8_9FLAO</name>
<dbReference type="AlphaFoldDB" id="A0AAJ1R3C8"/>
<dbReference type="Proteomes" id="UP001225933">
    <property type="component" value="Unassembled WGS sequence"/>
</dbReference>
<dbReference type="GO" id="GO:0046872">
    <property type="term" value="F:metal ion binding"/>
    <property type="evidence" value="ECO:0007669"/>
    <property type="project" value="UniProtKB-KW"/>
</dbReference>
<evidence type="ECO:0000256" key="1">
    <source>
        <dbReference type="ARBA" id="ARBA00022714"/>
    </source>
</evidence>
<sequence>MNRDGARKSIWQEEIKSFSSDPDFETVYDVVIVGGGITGVSTALKLQQEGKKCIILEASNIGFGTTGGTTAHLNDFFDTTFSQAVKDFGLDNAKIFAKAGQDAIQLIKNNIQQFNIDCDFEHKSAYLFALDEKQDKQLKDIVEGALKVNHTMHFTREIPFPIPFVNAVLIPNQAQFHPVKYIKALCEAFLNLGGEILEDCLCENHEEQEDFIIVTTSKEKIRARNLVYATHIPPGKNVLSFVNAPYRSYAMAFSLKNKNYPAELGYDLVDPYHYYRTQTIGGETLLIAGGEDHKTGHAEDTGECFSKLENYVRKYFEVDLVYFSWSSQYYEPIDGFPYIGKSPGSNGSVFVATGFRGNGMIFGTLSSQIITDLILRRENKYADLFNPSRIKPVAGMADFIKETAAAAFDFIKDKLLKEKIESLGEITEGEAKVVKYEGNSYALYKESNGKVHLLKSSCTHAHCDVRWNSAELSWDCPCHGSRFNVNGKILTAPAVKGLQRVDSDENS</sequence>